<reference evidence="3" key="1">
    <citation type="submission" date="2022-11" db="UniProtKB">
        <authorList>
            <consortium name="WormBaseParasite"/>
        </authorList>
    </citation>
    <scope>IDENTIFICATION</scope>
</reference>
<sequence>MRARNAAIKNKAISHQQATTSTSSALERAIFDHKSLSAKVDDTSKGASSPSHITTVASTSATASARPTGKVIVLQYSKKPSNTLATTVSPQIVASNLRFRPIIRCVACKQVIGSNHLLAKKCVKCDQWCHHICSHSCAV</sequence>
<dbReference type="AlphaFoldDB" id="A0A914W082"/>
<dbReference type="WBParaSite" id="PSAMB.scaffold2948size20448.g19696.t1">
    <property type="protein sequence ID" value="PSAMB.scaffold2948size20448.g19696.t1"/>
    <property type="gene ID" value="PSAMB.scaffold2948size20448.g19696"/>
</dbReference>
<organism evidence="2 3">
    <name type="scientific">Plectus sambesii</name>
    <dbReference type="NCBI Taxonomy" id="2011161"/>
    <lineage>
        <taxon>Eukaryota</taxon>
        <taxon>Metazoa</taxon>
        <taxon>Ecdysozoa</taxon>
        <taxon>Nematoda</taxon>
        <taxon>Chromadorea</taxon>
        <taxon>Plectida</taxon>
        <taxon>Plectina</taxon>
        <taxon>Plectoidea</taxon>
        <taxon>Plectidae</taxon>
        <taxon>Plectus</taxon>
    </lineage>
</organism>
<evidence type="ECO:0000313" key="2">
    <source>
        <dbReference type="Proteomes" id="UP000887566"/>
    </source>
</evidence>
<evidence type="ECO:0000313" key="3">
    <source>
        <dbReference type="WBParaSite" id="PSAMB.scaffold2948size20448.g19696.t1"/>
    </source>
</evidence>
<keyword evidence="2" id="KW-1185">Reference proteome</keyword>
<evidence type="ECO:0000256" key="1">
    <source>
        <dbReference type="SAM" id="MobiDB-lite"/>
    </source>
</evidence>
<dbReference type="Proteomes" id="UP000887566">
    <property type="component" value="Unplaced"/>
</dbReference>
<feature type="region of interest" description="Disordered" evidence="1">
    <location>
        <begin position="1"/>
        <end position="20"/>
    </location>
</feature>
<protein>
    <submittedName>
        <fullName evidence="3">Phorbol-ester/DAG-type domain-containing protein</fullName>
    </submittedName>
</protein>
<name>A0A914W082_9BILA</name>
<accession>A0A914W082</accession>
<proteinExistence type="predicted"/>